<dbReference type="PANTHER" id="PTHR12631">
    <property type="entry name" value="ALPHA-L-IDURONIDASE"/>
    <property type="match status" value="1"/>
</dbReference>
<comment type="similarity">
    <text evidence="1">Belongs to the glycosyl hydrolase 39 family.</text>
</comment>
<dbReference type="RefSeq" id="WP_012374185.1">
    <property type="nucleotide sequence ID" value="NC_010571.1"/>
</dbReference>
<feature type="signal peptide" evidence="5">
    <location>
        <begin position="1"/>
        <end position="19"/>
    </location>
</feature>
<dbReference type="InterPro" id="IPR049166">
    <property type="entry name" value="GH39_cat"/>
</dbReference>
<evidence type="ECO:0000256" key="4">
    <source>
        <dbReference type="PIRSR" id="PIRSR600514-1"/>
    </source>
</evidence>
<feature type="domain" description="Glycosyl hydrolases family 39 N-terminal catalytic" evidence="6">
    <location>
        <begin position="27"/>
        <end position="521"/>
    </location>
</feature>
<name>B1ZRW8_OPITP</name>
<dbReference type="PANTHER" id="PTHR12631:SF8">
    <property type="entry name" value="ALPHA-L-IDURONIDASE"/>
    <property type="match status" value="1"/>
</dbReference>
<dbReference type="GO" id="GO:0005975">
    <property type="term" value="P:carbohydrate metabolic process"/>
    <property type="evidence" value="ECO:0007669"/>
    <property type="project" value="InterPro"/>
</dbReference>
<keyword evidence="8" id="KW-1185">Reference proteome</keyword>
<evidence type="ECO:0000313" key="7">
    <source>
        <dbReference type="EMBL" id="ACB74647.1"/>
    </source>
</evidence>
<feature type="chain" id="PRO_5002774406" evidence="5">
    <location>
        <begin position="20"/>
        <end position="557"/>
    </location>
</feature>
<dbReference type="SUPFAM" id="SSF51445">
    <property type="entry name" value="(Trans)glycosidases"/>
    <property type="match status" value="1"/>
</dbReference>
<gene>
    <name evidence="7" type="ordered locus">Oter_1362</name>
</gene>
<dbReference type="PRINTS" id="PR00745">
    <property type="entry name" value="GLHYDRLASE39"/>
</dbReference>
<dbReference type="Proteomes" id="UP000007013">
    <property type="component" value="Chromosome"/>
</dbReference>
<evidence type="ECO:0000256" key="1">
    <source>
        <dbReference type="ARBA" id="ARBA00008875"/>
    </source>
</evidence>
<reference evidence="7 8" key="1">
    <citation type="journal article" date="2011" name="J. Bacteriol.">
        <title>Genome sequence of the verrucomicrobium Opitutus terrae PB90-1, an abundant inhabitant of rice paddy soil ecosystems.</title>
        <authorList>
            <person name="van Passel M.W."/>
            <person name="Kant R."/>
            <person name="Palva A."/>
            <person name="Copeland A."/>
            <person name="Lucas S."/>
            <person name="Lapidus A."/>
            <person name="Glavina del Rio T."/>
            <person name="Pitluck S."/>
            <person name="Goltsman E."/>
            <person name="Clum A."/>
            <person name="Sun H."/>
            <person name="Schmutz J."/>
            <person name="Larimer F.W."/>
            <person name="Land M.L."/>
            <person name="Hauser L."/>
            <person name="Kyrpides N."/>
            <person name="Mikhailova N."/>
            <person name="Richardson P.P."/>
            <person name="Janssen P.H."/>
            <person name="de Vos W.M."/>
            <person name="Smidt H."/>
        </authorList>
    </citation>
    <scope>NUCLEOTIDE SEQUENCE [LARGE SCALE GENOMIC DNA]</scope>
    <source>
        <strain evidence="8">DSM 11246 / JCM 15787 / PB90-1</strain>
    </source>
</reference>
<dbReference type="Pfam" id="PF01229">
    <property type="entry name" value="Glyco_hydro_39"/>
    <property type="match status" value="1"/>
</dbReference>
<evidence type="ECO:0000259" key="6">
    <source>
        <dbReference type="Pfam" id="PF01229"/>
    </source>
</evidence>
<evidence type="ECO:0000256" key="5">
    <source>
        <dbReference type="SAM" id="SignalP"/>
    </source>
</evidence>
<evidence type="ECO:0000313" key="8">
    <source>
        <dbReference type="Proteomes" id="UP000007013"/>
    </source>
</evidence>
<dbReference type="EMBL" id="CP001032">
    <property type="protein sequence ID" value="ACB74647.1"/>
    <property type="molecule type" value="Genomic_DNA"/>
</dbReference>
<keyword evidence="5" id="KW-0732">Signal</keyword>
<dbReference type="OrthoDB" id="9776971at2"/>
<dbReference type="Gene3D" id="3.20.20.80">
    <property type="entry name" value="Glycosidases"/>
    <property type="match status" value="1"/>
</dbReference>
<dbReference type="GO" id="GO:0004553">
    <property type="term" value="F:hydrolase activity, hydrolyzing O-glycosyl compounds"/>
    <property type="evidence" value="ECO:0007669"/>
    <property type="project" value="InterPro"/>
</dbReference>
<dbReference type="AlphaFoldDB" id="B1ZRW8"/>
<dbReference type="eggNOG" id="COG3664">
    <property type="taxonomic scope" value="Bacteria"/>
</dbReference>
<accession>B1ZRW8</accession>
<dbReference type="InterPro" id="IPR051923">
    <property type="entry name" value="Glycosyl_Hydrolase_39"/>
</dbReference>
<evidence type="ECO:0000256" key="2">
    <source>
        <dbReference type="ARBA" id="ARBA00022801"/>
    </source>
</evidence>
<feature type="active site" description="Proton donor" evidence="4">
    <location>
        <position position="203"/>
    </location>
</feature>
<organism evidence="7 8">
    <name type="scientific">Opitutus terrae (strain DSM 11246 / JCM 15787 / PB90-1)</name>
    <dbReference type="NCBI Taxonomy" id="452637"/>
    <lineage>
        <taxon>Bacteria</taxon>
        <taxon>Pseudomonadati</taxon>
        <taxon>Verrucomicrobiota</taxon>
        <taxon>Opitutia</taxon>
        <taxon>Opitutales</taxon>
        <taxon>Opitutaceae</taxon>
        <taxon>Opitutus</taxon>
    </lineage>
</organism>
<protein>
    <submittedName>
        <fullName evidence="7">Glycoside hydrolase family 39</fullName>
    </submittedName>
</protein>
<sequence length="557" mass="61592">MKRLLSLFSAVCFASPLFAADAPFPVSVTVDAAHSLGPLKPVWRFFGADEPNYTTMKDGRRLLGELGTLRPGEVYFRTHNLLTSGDGTPAHKWGSTNAYTEDAAGRPVYDWTIVDRIFSTGLARGVRPYVEIGFMPQALSTHPEPYQHEWRAGLPYERIYTGWAYPPKDFEKWGELVYQWAKHCVEEFGAAEVERWYWETWNEANIPYWQGTPEEFIKLHDYAIAAVRRALPTARVGGPDFAGHGGPRMHEFLEHCLRGKNHATGETGTPLDFISFHAKGSPAFVDGHIRMGIAPHLRTLDEGFAIVASYPELKAKPIVIGESDPEGCAACMGGQFTYRSGTVYSSYTAASFARKYDLAAKHGVNLEGVLTWAFEFEDQPYFAGQRVLSSNGIALPVLNVFRMFSRLGTERVAAESSGAIPLDDILRQGVRRAPDVGAFASRDAHQVAVVLWHYHDDDVAGPDAAVEFAVRGLPDTLRTARVSHARIDATHSNAFAEWKRMGTPLAPNQQQYDALQRASQLAQLAESPASVAVESGVATLHFALPRQAVSLVVLEWE</sequence>
<keyword evidence="2 7" id="KW-0378">Hydrolase</keyword>
<proteinExistence type="inferred from homology"/>
<dbReference type="InterPro" id="IPR017853">
    <property type="entry name" value="GH"/>
</dbReference>
<dbReference type="KEGG" id="ote:Oter_1362"/>
<evidence type="ECO:0000256" key="3">
    <source>
        <dbReference type="ARBA" id="ARBA00023295"/>
    </source>
</evidence>
<dbReference type="SUPFAM" id="SSF51011">
    <property type="entry name" value="Glycosyl hydrolase domain"/>
    <property type="match status" value="1"/>
</dbReference>
<dbReference type="HOGENOM" id="CLU_028597_0_0_0"/>
<dbReference type="STRING" id="452637.Oter_1362"/>
<dbReference type="Gene3D" id="2.60.40.1500">
    <property type="entry name" value="Glycosyl hydrolase domain, family 39"/>
    <property type="match status" value="1"/>
</dbReference>
<dbReference type="InterPro" id="IPR000514">
    <property type="entry name" value="Glyco_hydro_39"/>
</dbReference>
<dbReference type="CAZy" id="GH39">
    <property type="family name" value="Glycoside Hydrolase Family 39"/>
</dbReference>
<keyword evidence="3" id="KW-0326">Glycosidase</keyword>